<evidence type="ECO:0000313" key="2">
    <source>
        <dbReference type="EMBL" id="AFC99488.1"/>
    </source>
</evidence>
<dbReference type="EMBL" id="CP003243">
    <property type="protein sequence ID" value="AFC99488.1"/>
    <property type="molecule type" value="Genomic_DNA"/>
</dbReference>
<reference evidence="2 3" key="1">
    <citation type="journal article" date="2012" name="J. Bacteriol.">
        <title>Complete genome sequence of a thermophilic methanogen, Methanocella conradii HZ254, isolated from Chinese rice field soil.</title>
        <authorList>
            <person name="Lu Z."/>
            <person name="Lu Y."/>
        </authorList>
    </citation>
    <scope>NUCLEOTIDE SEQUENCE [LARGE SCALE GENOMIC DNA]</scope>
    <source>
        <strain evidence="3">DSM 24694 / JCM 17849 / CGMCC 1.5162 / HZ254</strain>
    </source>
</reference>
<dbReference type="KEGG" id="mez:Mtc_0724"/>
<keyword evidence="1" id="KW-1133">Transmembrane helix</keyword>
<name>H8I8L2_METCZ</name>
<keyword evidence="1" id="KW-0472">Membrane</keyword>
<keyword evidence="3" id="KW-1185">Reference proteome</keyword>
<feature type="transmembrane region" description="Helical" evidence="1">
    <location>
        <begin position="60"/>
        <end position="78"/>
    </location>
</feature>
<dbReference type="Proteomes" id="UP000005233">
    <property type="component" value="Chromosome"/>
</dbReference>
<evidence type="ECO:0000256" key="1">
    <source>
        <dbReference type="SAM" id="Phobius"/>
    </source>
</evidence>
<dbReference type="STRING" id="1041930.Mtc_0724"/>
<dbReference type="HOGENOM" id="CLU_1307825_0_0_2"/>
<organism evidence="2 3">
    <name type="scientific">Methanocella conradii (strain DSM 24694 / JCM 17849 / CGMCC 1.5162 / HZ254)</name>
    <dbReference type="NCBI Taxonomy" id="1041930"/>
    <lineage>
        <taxon>Archaea</taxon>
        <taxon>Methanobacteriati</taxon>
        <taxon>Methanobacteriota</taxon>
        <taxon>Stenosarchaea group</taxon>
        <taxon>Methanomicrobia</taxon>
        <taxon>Methanocellales</taxon>
        <taxon>Methanocellaceae</taxon>
        <taxon>Methanocella</taxon>
    </lineage>
</organism>
<dbReference type="eggNOG" id="arCOG12035">
    <property type="taxonomic scope" value="Archaea"/>
</dbReference>
<keyword evidence="1" id="KW-0812">Transmembrane</keyword>
<dbReference type="AlphaFoldDB" id="H8I8L2"/>
<accession>H8I8L2</accession>
<evidence type="ECO:0000313" key="3">
    <source>
        <dbReference type="Proteomes" id="UP000005233"/>
    </source>
</evidence>
<gene>
    <name evidence="2" type="ordered locus">Mtc_0724</name>
</gene>
<protein>
    <submittedName>
        <fullName evidence="2">Uncharacterized protein</fullName>
    </submittedName>
</protein>
<proteinExistence type="predicted"/>
<sequence length="210" mass="23516">MGRFAQFIYELLSYQGFRSVVLEGRCMVKHPLKALIVHRPLGLCFVYTQRGDTKHMNNKLAILAATGIILSIVVPLGASATTVQWSGIDESQVNSNFVASWLQTIPSTAIAQVKQGQDNLAWYNKLFNYRNNSIKGQVSWAFTDGTGGDYVRSWNAIPLNSYWDPTPTTWTVTSGLGRWELGVNHRYTTNYDTDPGVNTGTHGQYYNVTR</sequence>